<proteinExistence type="inferred from homology"/>
<dbReference type="InterPro" id="IPR008949">
    <property type="entry name" value="Isoprenoid_synthase_dom_sf"/>
</dbReference>
<dbReference type="EMBL" id="LGRX02019585">
    <property type="protein sequence ID" value="KAK3258359.1"/>
    <property type="molecule type" value="Genomic_DNA"/>
</dbReference>
<evidence type="ECO:0000313" key="9">
    <source>
        <dbReference type="Proteomes" id="UP001190700"/>
    </source>
</evidence>
<dbReference type="GO" id="GO:0005789">
    <property type="term" value="C:endoplasmic reticulum membrane"/>
    <property type="evidence" value="ECO:0007669"/>
    <property type="project" value="TreeGrafter"/>
</dbReference>
<feature type="non-terminal residue" evidence="8">
    <location>
        <position position="1"/>
    </location>
</feature>
<evidence type="ECO:0000256" key="2">
    <source>
        <dbReference type="ARBA" id="ARBA00006251"/>
    </source>
</evidence>
<dbReference type="AlphaFoldDB" id="A0AAE0FF13"/>
<dbReference type="GO" id="GO:0045338">
    <property type="term" value="P:farnesyl diphosphate metabolic process"/>
    <property type="evidence" value="ECO:0007669"/>
    <property type="project" value="InterPro"/>
</dbReference>
<evidence type="ECO:0000256" key="4">
    <source>
        <dbReference type="ARBA" id="ARBA00022679"/>
    </source>
</evidence>
<evidence type="ECO:0000256" key="7">
    <source>
        <dbReference type="RuleBase" id="RU368088"/>
    </source>
</evidence>
<keyword evidence="4 7" id="KW-0808">Transferase</keyword>
<sequence length="331" mass="37290">EIISDITKRMGEGMAEFIPKEVVTTKEYETYCYYVAGLVGVGLSQLYAKSGLESDAMLQYNCMGTLADSMGQFLQQTNIIRDYLEDIEELPAPRMFWPRDIWSRYAPNGKLEDFKDPAHQKEALQCLNHMVSNALHHVPACLEYMKLCKDPKVFAFTAIPQVMAIATLALCYNNHNVFTGVVKIRKGLAAKLTVSTKNMQDVYTIFREFSLELVSKVRPHENPGSAQATMKAVAEIERICTEGLKEEIGATVKTEDQLSPTAEQPIDLGTRILLWLMFFGYFCYAWKLFGLRESLGVATPETFNRLDIMQMVVSLLAMAFVSKLCITGQKV</sequence>
<dbReference type="NCBIfam" id="TIGR01559">
    <property type="entry name" value="squal_synth"/>
    <property type="match status" value="1"/>
</dbReference>
<dbReference type="GO" id="GO:0016126">
    <property type="term" value="P:sterol biosynthetic process"/>
    <property type="evidence" value="ECO:0007669"/>
    <property type="project" value="UniProtKB-ARBA"/>
</dbReference>
<organism evidence="8 9">
    <name type="scientific">Cymbomonas tetramitiformis</name>
    <dbReference type="NCBI Taxonomy" id="36881"/>
    <lineage>
        <taxon>Eukaryota</taxon>
        <taxon>Viridiplantae</taxon>
        <taxon>Chlorophyta</taxon>
        <taxon>Pyramimonadophyceae</taxon>
        <taxon>Pyramimonadales</taxon>
        <taxon>Pyramimonadaceae</taxon>
        <taxon>Cymbomonas</taxon>
    </lineage>
</organism>
<gene>
    <name evidence="8" type="ORF">CYMTET_32591</name>
</gene>
<keyword evidence="7" id="KW-0472">Membrane</keyword>
<dbReference type="PANTHER" id="PTHR11626">
    <property type="entry name" value="FARNESYL-DIPHOSPHATE FARNESYLTRANSFERASE"/>
    <property type="match status" value="1"/>
</dbReference>
<comment type="similarity">
    <text evidence="2 7">Belongs to the phytoene/squalene synthase family.</text>
</comment>
<dbReference type="EC" id="2.5.1.21" evidence="3 7"/>
<comment type="caution">
    <text evidence="8">The sequence shown here is derived from an EMBL/GenBank/DDBJ whole genome shotgun (WGS) entry which is preliminary data.</text>
</comment>
<keyword evidence="6" id="KW-0460">Magnesium</keyword>
<dbReference type="Gene3D" id="1.10.600.10">
    <property type="entry name" value="Farnesyl Diphosphate Synthase"/>
    <property type="match status" value="1"/>
</dbReference>
<evidence type="ECO:0000256" key="3">
    <source>
        <dbReference type="ARBA" id="ARBA00012373"/>
    </source>
</evidence>
<dbReference type="InterPro" id="IPR006449">
    <property type="entry name" value="Squal_synth-like"/>
</dbReference>
<evidence type="ECO:0000256" key="6">
    <source>
        <dbReference type="ARBA" id="ARBA00022842"/>
    </source>
</evidence>
<comment type="function">
    <text evidence="7">Catalyzes the condensation of 2 farnesyl pyrophosphate (FPP) moieties to form squalene.</text>
</comment>
<evidence type="ECO:0000256" key="5">
    <source>
        <dbReference type="ARBA" id="ARBA00022723"/>
    </source>
</evidence>
<comment type="catalytic activity">
    <reaction evidence="7">
        <text>2 (2E,6E)-farnesyl diphosphate + NADH + H(+) = squalene + 2 diphosphate + NAD(+)</text>
        <dbReference type="Rhea" id="RHEA:32299"/>
        <dbReference type="ChEBI" id="CHEBI:15378"/>
        <dbReference type="ChEBI" id="CHEBI:15440"/>
        <dbReference type="ChEBI" id="CHEBI:33019"/>
        <dbReference type="ChEBI" id="CHEBI:57540"/>
        <dbReference type="ChEBI" id="CHEBI:57945"/>
        <dbReference type="ChEBI" id="CHEBI:175763"/>
        <dbReference type="EC" id="2.5.1.21"/>
    </reaction>
</comment>
<dbReference type="InterPro" id="IPR002060">
    <property type="entry name" value="Squ/phyt_synthse"/>
</dbReference>
<dbReference type="GO" id="GO:0055056">
    <property type="term" value="F:D-glucose transmembrane transporter activity"/>
    <property type="evidence" value="ECO:0007669"/>
    <property type="project" value="UniProtKB-UniRule"/>
</dbReference>
<accession>A0AAE0FF13</accession>
<keyword evidence="7" id="KW-0812">Transmembrane</keyword>
<dbReference type="InterPro" id="IPR019845">
    <property type="entry name" value="Squalene/phytoene_synthase_CS"/>
</dbReference>
<keyword evidence="5" id="KW-0479">Metal-binding</keyword>
<dbReference type="PROSITE" id="PS01044">
    <property type="entry name" value="SQUALEN_PHYTOEN_SYN_1"/>
    <property type="match status" value="1"/>
</dbReference>
<comment type="catalytic activity">
    <reaction evidence="7">
        <text>2 (2E,6E)-farnesyl diphosphate + NADPH + H(+) = squalene + 2 diphosphate + NADP(+)</text>
        <dbReference type="Rhea" id="RHEA:32295"/>
        <dbReference type="ChEBI" id="CHEBI:15378"/>
        <dbReference type="ChEBI" id="CHEBI:15440"/>
        <dbReference type="ChEBI" id="CHEBI:33019"/>
        <dbReference type="ChEBI" id="CHEBI:57783"/>
        <dbReference type="ChEBI" id="CHEBI:58349"/>
        <dbReference type="ChEBI" id="CHEBI:175763"/>
        <dbReference type="EC" id="2.5.1.21"/>
    </reaction>
</comment>
<feature type="transmembrane region" description="Helical" evidence="7">
    <location>
        <begin position="309"/>
        <end position="326"/>
    </location>
</feature>
<dbReference type="SUPFAM" id="SSF48576">
    <property type="entry name" value="Terpenoid synthases"/>
    <property type="match status" value="1"/>
</dbReference>
<evidence type="ECO:0000256" key="1">
    <source>
        <dbReference type="ARBA" id="ARBA00001946"/>
    </source>
</evidence>
<dbReference type="InterPro" id="IPR044844">
    <property type="entry name" value="Trans_IPPS_euk-type"/>
</dbReference>
<reference evidence="8 9" key="1">
    <citation type="journal article" date="2015" name="Genome Biol. Evol.">
        <title>Comparative Genomics of a Bacterivorous Green Alga Reveals Evolutionary Causalities and Consequences of Phago-Mixotrophic Mode of Nutrition.</title>
        <authorList>
            <person name="Burns J.A."/>
            <person name="Paasch A."/>
            <person name="Narechania A."/>
            <person name="Kim E."/>
        </authorList>
    </citation>
    <scope>NUCLEOTIDE SEQUENCE [LARGE SCALE GENOMIC DNA]</scope>
    <source>
        <strain evidence="8 9">PLY_AMNH</strain>
    </source>
</reference>
<dbReference type="GO" id="GO:0051996">
    <property type="term" value="F:squalene synthase [NAD(P)H] activity"/>
    <property type="evidence" value="ECO:0007669"/>
    <property type="project" value="UniProtKB-UniRule"/>
</dbReference>
<name>A0AAE0FF13_9CHLO</name>
<dbReference type="Pfam" id="PF00494">
    <property type="entry name" value="SQS_PSY"/>
    <property type="match status" value="1"/>
</dbReference>
<dbReference type="GO" id="GO:0046872">
    <property type="term" value="F:metal ion binding"/>
    <property type="evidence" value="ECO:0007669"/>
    <property type="project" value="UniProtKB-KW"/>
</dbReference>
<keyword evidence="9" id="KW-1185">Reference proteome</keyword>
<dbReference type="PANTHER" id="PTHR11626:SF2">
    <property type="entry name" value="SQUALENE SYNTHASE"/>
    <property type="match status" value="1"/>
</dbReference>
<dbReference type="PROSITE" id="PS01045">
    <property type="entry name" value="SQUALEN_PHYTOEN_SYN_2"/>
    <property type="match status" value="1"/>
</dbReference>
<evidence type="ECO:0000313" key="8">
    <source>
        <dbReference type="EMBL" id="KAK3258359.1"/>
    </source>
</evidence>
<protein>
    <recommendedName>
        <fullName evidence="3 7">Squalene synthase</fullName>
        <ecNumber evidence="3 7">2.5.1.21</ecNumber>
    </recommendedName>
</protein>
<feature type="transmembrane region" description="Helical" evidence="7">
    <location>
        <begin position="272"/>
        <end position="289"/>
    </location>
</feature>
<keyword evidence="7" id="KW-1133">Transmembrane helix</keyword>
<dbReference type="Proteomes" id="UP001190700">
    <property type="component" value="Unassembled WGS sequence"/>
</dbReference>
<comment type="cofactor">
    <cofactor evidence="1 7">
        <name>Mg(2+)</name>
        <dbReference type="ChEBI" id="CHEBI:18420"/>
    </cofactor>
</comment>
<dbReference type="FunFam" id="1.10.600.10:FF:000023">
    <property type="entry name" value="Squalene synthase"/>
    <property type="match status" value="1"/>
</dbReference>